<dbReference type="Gene3D" id="1.10.1300.10">
    <property type="entry name" value="3'5'-cyclic nucleotide phosphodiesterase, catalytic domain"/>
    <property type="match status" value="1"/>
</dbReference>
<evidence type="ECO:0000313" key="2">
    <source>
        <dbReference type="Proteomes" id="UP001348805"/>
    </source>
</evidence>
<reference evidence="1 2" key="1">
    <citation type="submission" date="2023-11" db="EMBL/GenBank/DDBJ databases">
        <authorList>
            <person name="Cook R."/>
            <person name="Crisci M."/>
            <person name="Pye H."/>
            <person name="Adriaenssens E."/>
            <person name="Santini J."/>
        </authorList>
    </citation>
    <scope>NUCLEOTIDE SEQUENCE [LARGE SCALE GENOMIC DNA]</scope>
    <source>
        <strain evidence="1">Lak_Megaphage_RVC_AP3_GC26</strain>
    </source>
</reference>
<protein>
    <submittedName>
        <fullName evidence="1">Phosphohydrolase</fullName>
    </submittedName>
</protein>
<proteinExistence type="predicted"/>
<keyword evidence="2" id="KW-1185">Reference proteome</keyword>
<dbReference type="SUPFAM" id="SSF109604">
    <property type="entry name" value="HD-domain/PDEase-like"/>
    <property type="match status" value="1"/>
</dbReference>
<name>A0ABZ0YZE0_9CAUD</name>
<accession>A0ABZ0YZE0</accession>
<dbReference type="EMBL" id="OR769219">
    <property type="protein sequence ID" value="WQJ51209.1"/>
    <property type="molecule type" value="Genomic_DNA"/>
</dbReference>
<dbReference type="CDD" id="cd00077">
    <property type="entry name" value="HDc"/>
    <property type="match status" value="1"/>
</dbReference>
<evidence type="ECO:0000313" key="1">
    <source>
        <dbReference type="EMBL" id="WQJ51209.1"/>
    </source>
</evidence>
<dbReference type="Proteomes" id="UP001348805">
    <property type="component" value="Segment"/>
</dbReference>
<sequence length="226" mass="26788">MINIDYNKVFNFINGNDNLKKIFSFYINNCITLSNPYHNANHTLSMMYHICCIYKESQKDDYEFKLDSEGLYILLVSAIFHDFNHSAGRFTDDINVSNACKIMEDYFTREFPNDIDTVERIKEIVHDNIIATCYPYIIEDDKLNLYQRILRECDILVSFSSDYFTQCAIGLKDELRINDWKLFLGNHIKFLMDSWKDMKLSYSLKLINEHQESLFNQIENILSIIN</sequence>
<organism evidence="1 2">
    <name type="scientific">phage Lak_Megaphage_RVC_AP3_GC26</name>
    <dbReference type="NCBI Taxonomy" id="3109225"/>
    <lineage>
        <taxon>Viruses</taxon>
        <taxon>Duplodnaviria</taxon>
        <taxon>Heunggongvirae</taxon>
        <taxon>Uroviricota</taxon>
        <taxon>Caudoviricetes</taxon>
        <taxon>Caudoviricetes code 15 clade</taxon>
    </lineage>
</organism>
<dbReference type="InterPro" id="IPR003607">
    <property type="entry name" value="HD/PDEase_dom"/>
</dbReference>
<dbReference type="InterPro" id="IPR036971">
    <property type="entry name" value="PDEase_catalytic_dom_sf"/>
</dbReference>